<dbReference type="EMBL" id="BOOW01000009">
    <property type="protein sequence ID" value="GII91473.1"/>
    <property type="molecule type" value="Genomic_DNA"/>
</dbReference>
<evidence type="ECO:0000256" key="1">
    <source>
        <dbReference type="ARBA" id="ARBA00022801"/>
    </source>
</evidence>
<dbReference type="InterPro" id="IPR013783">
    <property type="entry name" value="Ig-like_fold"/>
</dbReference>
<dbReference type="SUPFAM" id="SSF49384">
    <property type="entry name" value="Carbohydrate-binding domain"/>
    <property type="match status" value="1"/>
</dbReference>
<dbReference type="PANTHER" id="PTHR42976">
    <property type="entry name" value="BIFUNCTIONAL CHITINASE/LYSOZYME-RELATED"/>
    <property type="match status" value="1"/>
</dbReference>
<dbReference type="InterPro" id="IPR036116">
    <property type="entry name" value="FN3_sf"/>
</dbReference>
<evidence type="ECO:0000259" key="6">
    <source>
        <dbReference type="PROSITE" id="PS50853"/>
    </source>
</evidence>
<dbReference type="InterPro" id="IPR018366">
    <property type="entry name" value="CBM2_CS"/>
</dbReference>
<evidence type="ECO:0000313" key="10">
    <source>
        <dbReference type="Proteomes" id="UP000606172"/>
    </source>
</evidence>
<keyword evidence="2" id="KW-0119">Carbohydrate metabolism</keyword>
<evidence type="ECO:0000313" key="9">
    <source>
        <dbReference type="EMBL" id="GII91473.1"/>
    </source>
</evidence>
<evidence type="ECO:0000259" key="7">
    <source>
        <dbReference type="PROSITE" id="PS51173"/>
    </source>
</evidence>
<dbReference type="InterPro" id="IPR003961">
    <property type="entry name" value="FN3_dom"/>
</dbReference>
<dbReference type="Pfam" id="PF00553">
    <property type="entry name" value="CBM_2"/>
    <property type="match status" value="1"/>
</dbReference>
<dbReference type="SUPFAM" id="SSF51445">
    <property type="entry name" value="(Trans)glycosidases"/>
    <property type="match status" value="1"/>
</dbReference>
<dbReference type="AlphaFoldDB" id="A0A919V5E7"/>
<dbReference type="GO" id="GO:0004553">
    <property type="term" value="F:hydrolase activity, hydrolyzing O-glycosyl compounds"/>
    <property type="evidence" value="ECO:0007669"/>
    <property type="project" value="InterPro"/>
</dbReference>
<dbReference type="PANTHER" id="PTHR42976:SF1">
    <property type="entry name" value="GH18 DOMAIN-CONTAINING PROTEIN-RELATED"/>
    <property type="match status" value="1"/>
</dbReference>
<accession>A0A919V5E7</accession>
<dbReference type="InterPro" id="IPR008965">
    <property type="entry name" value="CBM2/CBM3_carb-bd_dom_sf"/>
</dbReference>
<dbReference type="PROSITE" id="PS51173">
    <property type="entry name" value="CBM2"/>
    <property type="match status" value="1"/>
</dbReference>
<dbReference type="Gene3D" id="2.60.40.290">
    <property type="match status" value="1"/>
</dbReference>
<proteinExistence type="predicted"/>
<dbReference type="SUPFAM" id="SSF49265">
    <property type="entry name" value="Fibronectin type III"/>
    <property type="match status" value="1"/>
</dbReference>
<dbReference type="Pfam" id="PF00041">
    <property type="entry name" value="fn3"/>
    <property type="match status" value="1"/>
</dbReference>
<dbReference type="InterPro" id="IPR001919">
    <property type="entry name" value="CBD2"/>
</dbReference>
<dbReference type="InterPro" id="IPR017853">
    <property type="entry name" value="GH"/>
</dbReference>
<feature type="domain" description="GH18" evidence="8">
    <location>
        <begin position="213"/>
        <end position="498"/>
    </location>
</feature>
<feature type="chain" id="PRO_5037529627" evidence="5">
    <location>
        <begin position="27"/>
        <end position="509"/>
    </location>
</feature>
<dbReference type="InterPro" id="IPR052750">
    <property type="entry name" value="GH18_Chitinase"/>
</dbReference>
<organism evidence="9 10">
    <name type="scientific">Sinosporangium siamense</name>
    <dbReference type="NCBI Taxonomy" id="1367973"/>
    <lineage>
        <taxon>Bacteria</taxon>
        <taxon>Bacillati</taxon>
        <taxon>Actinomycetota</taxon>
        <taxon>Actinomycetes</taxon>
        <taxon>Streptosporangiales</taxon>
        <taxon>Streptosporangiaceae</taxon>
        <taxon>Sinosporangium</taxon>
    </lineage>
</organism>
<dbReference type="RefSeq" id="WP_239128705.1">
    <property type="nucleotide sequence ID" value="NZ_BOOW01000009.1"/>
</dbReference>
<keyword evidence="10" id="KW-1185">Reference proteome</keyword>
<name>A0A919V5E7_9ACTN</name>
<dbReference type="GO" id="GO:0030247">
    <property type="term" value="F:polysaccharide binding"/>
    <property type="evidence" value="ECO:0007669"/>
    <property type="project" value="UniProtKB-UniRule"/>
</dbReference>
<comment type="caution">
    <text evidence="9">The sequence shown here is derived from an EMBL/GenBank/DDBJ whole genome shotgun (WGS) entry which is preliminary data.</text>
</comment>
<evidence type="ECO:0000256" key="3">
    <source>
        <dbReference type="ARBA" id="ARBA00023295"/>
    </source>
</evidence>
<feature type="domain" description="CBM2" evidence="7">
    <location>
        <begin position="22"/>
        <end position="130"/>
    </location>
</feature>
<feature type="signal peptide" evidence="5">
    <location>
        <begin position="1"/>
        <end position="26"/>
    </location>
</feature>
<dbReference type="PROSITE" id="PS51910">
    <property type="entry name" value="GH18_2"/>
    <property type="match status" value="1"/>
</dbReference>
<keyword evidence="3" id="KW-0326">Glycosidase</keyword>
<dbReference type="InterPro" id="IPR012291">
    <property type="entry name" value="CBM2_carb-bd_dom_sf"/>
</dbReference>
<evidence type="ECO:0000256" key="2">
    <source>
        <dbReference type="ARBA" id="ARBA00023277"/>
    </source>
</evidence>
<dbReference type="CDD" id="cd06543">
    <property type="entry name" value="GH18_PF-ChiA-like"/>
    <property type="match status" value="1"/>
</dbReference>
<dbReference type="CDD" id="cd00063">
    <property type="entry name" value="FN3"/>
    <property type="match status" value="1"/>
</dbReference>
<dbReference type="GO" id="GO:0000272">
    <property type="term" value="P:polysaccharide catabolic process"/>
    <property type="evidence" value="ECO:0007669"/>
    <property type="project" value="UniProtKB-KW"/>
</dbReference>
<dbReference type="PROSITE" id="PS50853">
    <property type="entry name" value="FN3"/>
    <property type="match status" value="1"/>
</dbReference>
<dbReference type="PROSITE" id="PS00561">
    <property type="entry name" value="CBM2_A"/>
    <property type="match status" value="1"/>
</dbReference>
<gene>
    <name evidence="9" type="ORF">Ssi02_17040</name>
</gene>
<dbReference type="SMART" id="SM00060">
    <property type="entry name" value="FN3"/>
    <property type="match status" value="1"/>
</dbReference>
<reference evidence="9" key="1">
    <citation type="submission" date="2021-01" db="EMBL/GenBank/DDBJ databases">
        <title>Whole genome shotgun sequence of Sinosporangium siamense NBRC 109515.</title>
        <authorList>
            <person name="Komaki H."/>
            <person name="Tamura T."/>
        </authorList>
    </citation>
    <scope>NUCLEOTIDE SEQUENCE</scope>
    <source>
        <strain evidence="9">NBRC 109515</strain>
    </source>
</reference>
<dbReference type="InterPro" id="IPR001223">
    <property type="entry name" value="Glyco_hydro18_cat"/>
</dbReference>
<keyword evidence="1" id="KW-0378">Hydrolase</keyword>
<dbReference type="Proteomes" id="UP000606172">
    <property type="component" value="Unassembled WGS sequence"/>
</dbReference>
<dbReference type="SMART" id="SM00637">
    <property type="entry name" value="CBD_II"/>
    <property type="match status" value="1"/>
</dbReference>
<evidence type="ECO:0000256" key="4">
    <source>
        <dbReference type="ARBA" id="ARBA00023326"/>
    </source>
</evidence>
<sequence length="509" mass="53323">MRNLRILFALLLATAGVLVATTPAYAANVTAAFTKVGQWGSAFEGRYTVKNETPAPITSWKVEFDLPAGGNVSSAWDAVLTRSGTHFTFTNVGWNGTVAPGATVSFGFIASPGSAVPLNCRVNDRNCDGGDGPGTPVNFRVTGSTETGISLAWDAAAGAPTGYRVYEGTTVKWTGPGTSTTIGGLGTCESHTYVVKAYNAQGESNASAAVTGSTIGCPQGQGKAAPYLFLGWGNPPSPATVMNATGIKHFTMAFILAQNGCNPAWDSQRPLLGGADQAAINQIRAAGGDVVPSIGGWSGNKLGPNCATPQLLAGAYQRVIDAYNLTSIDVDIENTDEFENAVVQDRVLNALKIVKQNNPGIKTILTFGTTRTGPNPWGIRLINQAAALQAGIDVFTIMPFDFGSSNVRQDTINASESLKAALKTAFGWTDAQAYSHMGISGMNGLSDQQEMTSTADWTAIRDWAKARGLARLAFWAVNRDRPCPGGGVTSTCSGIAQPDWEFTRISAGF</sequence>
<evidence type="ECO:0000256" key="5">
    <source>
        <dbReference type="SAM" id="SignalP"/>
    </source>
</evidence>
<feature type="domain" description="Fibronectin type-III" evidence="6">
    <location>
        <begin position="135"/>
        <end position="217"/>
    </location>
</feature>
<dbReference type="Gene3D" id="3.20.20.80">
    <property type="entry name" value="Glycosidases"/>
    <property type="match status" value="1"/>
</dbReference>
<protein>
    <submittedName>
        <fullName evidence="9">Chitinase</fullName>
    </submittedName>
</protein>
<keyword evidence="5" id="KW-0732">Signal</keyword>
<dbReference type="Gene3D" id="2.60.40.10">
    <property type="entry name" value="Immunoglobulins"/>
    <property type="match status" value="1"/>
</dbReference>
<keyword evidence="4" id="KW-0624">Polysaccharide degradation</keyword>
<evidence type="ECO:0000259" key="8">
    <source>
        <dbReference type="PROSITE" id="PS51910"/>
    </source>
</evidence>